<accession>A0AB40APJ7</accession>
<dbReference type="GO" id="GO:0061630">
    <property type="term" value="F:ubiquitin protein ligase activity"/>
    <property type="evidence" value="ECO:0007669"/>
    <property type="project" value="InterPro"/>
</dbReference>
<evidence type="ECO:0000256" key="4">
    <source>
        <dbReference type="ARBA" id="ARBA00022833"/>
    </source>
</evidence>
<dbReference type="Pfam" id="PF14608">
    <property type="entry name" value="zf-CCCH_2"/>
    <property type="match status" value="2"/>
</dbReference>
<reference evidence="10" key="1">
    <citation type="submission" date="2025-08" db="UniProtKB">
        <authorList>
            <consortium name="RefSeq"/>
        </authorList>
    </citation>
    <scope>IDENTIFICATION</scope>
</reference>
<dbReference type="GO" id="GO:0000209">
    <property type="term" value="P:protein polyubiquitination"/>
    <property type="evidence" value="ECO:0007669"/>
    <property type="project" value="InterPro"/>
</dbReference>
<gene>
    <name evidence="10" type="primary">LOC120252826</name>
</gene>
<keyword evidence="2 5" id="KW-0479">Metal-binding</keyword>
<evidence type="ECO:0000313" key="9">
    <source>
        <dbReference type="Proteomes" id="UP001515500"/>
    </source>
</evidence>
<feature type="zinc finger region" description="C3H1-type" evidence="5">
    <location>
        <begin position="128"/>
        <end position="155"/>
    </location>
</feature>
<name>A0AB40APJ7_DIOCR</name>
<dbReference type="AlphaFoldDB" id="A0AB40APJ7"/>
<keyword evidence="3 5" id="KW-0863">Zinc-finger</keyword>
<dbReference type="PROSITE" id="PS50103">
    <property type="entry name" value="ZF_C3H1"/>
    <property type="match status" value="4"/>
</dbReference>
<feature type="domain" description="C3H1-type" evidence="8">
    <location>
        <begin position="29"/>
        <end position="56"/>
    </location>
</feature>
<dbReference type="InterPro" id="IPR001841">
    <property type="entry name" value="Znf_RING"/>
</dbReference>
<dbReference type="Gene3D" id="3.30.40.10">
    <property type="entry name" value="Zinc/RING finger domain, C3HC4 (zinc finger)"/>
    <property type="match status" value="1"/>
</dbReference>
<feature type="zinc finger region" description="C3H1-type" evidence="5">
    <location>
        <begin position="1"/>
        <end position="28"/>
    </location>
</feature>
<feature type="domain" description="C3H1-type" evidence="8">
    <location>
        <begin position="284"/>
        <end position="313"/>
    </location>
</feature>
<organism evidence="9 10">
    <name type="scientific">Dioscorea cayennensis subsp. rotundata</name>
    <name type="common">White Guinea yam</name>
    <name type="synonym">Dioscorea rotundata</name>
    <dbReference type="NCBI Taxonomy" id="55577"/>
    <lineage>
        <taxon>Eukaryota</taxon>
        <taxon>Viridiplantae</taxon>
        <taxon>Streptophyta</taxon>
        <taxon>Embryophyta</taxon>
        <taxon>Tracheophyta</taxon>
        <taxon>Spermatophyta</taxon>
        <taxon>Magnoliopsida</taxon>
        <taxon>Liliopsida</taxon>
        <taxon>Dioscoreales</taxon>
        <taxon>Dioscoreaceae</taxon>
        <taxon>Dioscorea</taxon>
    </lineage>
</organism>
<dbReference type="PANTHER" id="PTHR11224:SF10">
    <property type="entry name" value="IP09428P-RELATED"/>
    <property type="match status" value="1"/>
</dbReference>
<evidence type="ECO:0000259" key="7">
    <source>
        <dbReference type="PROSITE" id="PS50089"/>
    </source>
</evidence>
<dbReference type="PROSITE" id="PS50089">
    <property type="entry name" value="ZF_RING_2"/>
    <property type="match status" value="1"/>
</dbReference>
<feature type="zinc finger region" description="C3H1-type" evidence="5">
    <location>
        <begin position="284"/>
        <end position="313"/>
    </location>
</feature>
<evidence type="ECO:0000256" key="6">
    <source>
        <dbReference type="SAM" id="MobiDB-lite"/>
    </source>
</evidence>
<dbReference type="GeneID" id="120252826"/>
<protein>
    <submittedName>
        <fullName evidence="10">E3 ubiquitin-protein ligase makorin isoform X1</fullName>
    </submittedName>
</protein>
<keyword evidence="9" id="KW-1185">Reference proteome</keyword>
<dbReference type="Proteomes" id="UP001515500">
    <property type="component" value="Chromosome 24"/>
</dbReference>
<feature type="domain" description="C3H1-type" evidence="8">
    <location>
        <begin position="1"/>
        <end position="28"/>
    </location>
</feature>
<dbReference type="InterPro" id="IPR017907">
    <property type="entry name" value="Znf_RING_CS"/>
</dbReference>
<dbReference type="PANTHER" id="PTHR11224">
    <property type="entry name" value="MAKORIN-RELATED"/>
    <property type="match status" value="1"/>
</dbReference>
<dbReference type="InterPro" id="IPR013083">
    <property type="entry name" value="Znf_RING/FYVE/PHD"/>
</dbReference>
<evidence type="ECO:0000256" key="5">
    <source>
        <dbReference type="PROSITE-ProRule" id="PRU00723"/>
    </source>
</evidence>
<dbReference type="InterPro" id="IPR036855">
    <property type="entry name" value="Znf_CCCH_sf"/>
</dbReference>
<dbReference type="RefSeq" id="XP_039116931.1">
    <property type="nucleotide sequence ID" value="XM_039260997.1"/>
</dbReference>
<dbReference type="InterPro" id="IPR000571">
    <property type="entry name" value="Znf_CCCH"/>
</dbReference>
<sequence length="438" mass="49616">MSKRVLCKFFAHGACLKGEHCDFSHDWKDQANNICTFYQKGVCTYGSRCRYDHVKVTRHQPSVPSSSSNAHPRAVLSSNQIVHPTEVVTVNEQTTRHASGHGKAAWTPQSNEAHAFQDSEDRHCPASLADQPICSFAAAGSCPHGENCAHIHGDLCAICGKQCLHPYRPDEREEHIKLCTKNNMRLEALRLSQDIECCVCLERVLLKPTAAERKFGLLSECDHPFCISCIRNWRSNSPASGMDVNAALRACPICRKLSYFVIPSVIWYSSKEEKQEIIDNYKAKLQSIDCKYFDFGNGTCPFGTSCFYKHKYKPHLNRPRPRRPRTYQPHMNRHRGVAIEEEELSDLVRLAMIEEGLREFGSHLDLDEVIDEEELPDFARLVMDEDGLVDLARLVMAEDGLLDPSDLDDDDVHNLSEMFLFMQLGLSNQDSLSDDDEI</sequence>
<proteinExistence type="predicted"/>
<dbReference type="Gene3D" id="1.20.120.1350">
    <property type="entry name" value="Pneumovirus matrix protein 2 (M2), zinc-binding domain"/>
    <property type="match status" value="1"/>
</dbReference>
<dbReference type="GO" id="GO:0008270">
    <property type="term" value="F:zinc ion binding"/>
    <property type="evidence" value="ECO:0007669"/>
    <property type="project" value="UniProtKB-KW"/>
</dbReference>
<evidence type="ECO:0000256" key="2">
    <source>
        <dbReference type="ARBA" id="ARBA00022723"/>
    </source>
</evidence>
<dbReference type="SMART" id="SM00356">
    <property type="entry name" value="ZnF_C3H1"/>
    <property type="match status" value="4"/>
</dbReference>
<keyword evidence="4 5" id="KW-0862">Zinc</keyword>
<keyword evidence="1" id="KW-0808">Transferase</keyword>
<dbReference type="PROSITE" id="PS00518">
    <property type="entry name" value="ZF_RING_1"/>
    <property type="match status" value="1"/>
</dbReference>
<evidence type="ECO:0000256" key="3">
    <source>
        <dbReference type="ARBA" id="ARBA00022771"/>
    </source>
</evidence>
<feature type="zinc finger region" description="C3H1-type" evidence="5">
    <location>
        <begin position="29"/>
        <end position="56"/>
    </location>
</feature>
<feature type="domain" description="C3H1-type" evidence="8">
    <location>
        <begin position="128"/>
        <end position="155"/>
    </location>
</feature>
<dbReference type="SMART" id="SM00184">
    <property type="entry name" value="RING"/>
    <property type="match status" value="1"/>
</dbReference>
<dbReference type="Pfam" id="PF00642">
    <property type="entry name" value="zf-CCCH"/>
    <property type="match status" value="1"/>
</dbReference>
<dbReference type="Gene3D" id="3.30.1370.210">
    <property type="match status" value="1"/>
</dbReference>
<feature type="domain" description="RING-type" evidence="7">
    <location>
        <begin position="197"/>
        <end position="255"/>
    </location>
</feature>
<feature type="region of interest" description="Disordered" evidence="6">
    <location>
        <begin position="93"/>
        <end position="112"/>
    </location>
</feature>
<evidence type="ECO:0000259" key="8">
    <source>
        <dbReference type="PROSITE" id="PS50103"/>
    </source>
</evidence>
<dbReference type="InterPro" id="IPR045072">
    <property type="entry name" value="MKRN-like"/>
</dbReference>
<dbReference type="CDD" id="cd16521">
    <property type="entry name" value="RING-HC_MKRN"/>
    <property type="match status" value="1"/>
</dbReference>
<dbReference type="SUPFAM" id="SSF90229">
    <property type="entry name" value="CCCH zinc finger"/>
    <property type="match status" value="2"/>
</dbReference>
<evidence type="ECO:0000256" key="1">
    <source>
        <dbReference type="ARBA" id="ARBA00022679"/>
    </source>
</evidence>
<dbReference type="SUPFAM" id="SSF57850">
    <property type="entry name" value="RING/U-box"/>
    <property type="match status" value="1"/>
</dbReference>
<evidence type="ECO:0000313" key="10">
    <source>
        <dbReference type="RefSeq" id="XP_039116931.1"/>
    </source>
</evidence>